<keyword evidence="2" id="KW-0489">Methyltransferase</keyword>
<feature type="compositionally biased region" description="Basic residues" evidence="5">
    <location>
        <begin position="171"/>
        <end position="185"/>
    </location>
</feature>
<evidence type="ECO:0000256" key="5">
    <source>
        <dbReference type="SAM" id="MobiDB-lite"/>
    </source>
</evidence>
<evidence type="ECO:0000256" key="2">
    <source>
        <dbReference type="ARBA" id="ARBA00022603"/>
    </source>
</evidence>
<dbReference type="SUPFAM" id="SSF46689">
    <property type="entry name" value="Homeodomain-like"/>
    <property type="match status" value="1"/>
</dbReference>
<feature type="compositionally biased region" description="Basic and acidic residues" evidence="5">
    <location>
        <begin position="316"/>
        <end position="336"/>
    </location>
</feature>
<dbReference type="Gene3D" id="3.40.50.150">
    <property type="entry name" value="Vaccinia Virus protein VP39"/>
    <property type="match status" value="1"/>
</dbReference>
<evidence type="ECO:0000313" key="7">
    <source>
        <dbReference type="Proteomes" id="UP000504621"/>
    </source>
</evidence>
<proteinExistence type="inferred from homology"/>
<name>A0A6J1BQF5_9ROSI</name>
<sequence>MRRDVNYFCSLDVVTDRREQVLDAAIEVVGGRGLRALTHRAVDAEAGLGAGSTSNLFRRRHDLVAGMLGRLLERESAAWTSTHARDVARRRGRRGRRLRVDRAAAARRRRDEPRGARVRAARPRGRGRGARPPASEDRVLRRRRVRRAPPRLVRRRGGGRRRRRDPPVPRGRLRGGRAPRRHATAVRRAPASRGGARAARARTARSPLRRPRPHRRRLPAGARGPARGHRPDRDPGLRWRPQRLAAHLPALARGHRVPACLRSAAGHARHAAAPHRRRRAGRPAPQAARRRRPRRPGHRAGRRLPPAPRTAAHGQRLADRPAPERRDATALRDQPRPGRGGQEDLLVGGHHLRPAARRRDLRHELRAHARAGVDRGLSVRARADAGRRGGALRDLPLEGLAVSTETDEQRARLAGSFGGAAADYDRLRPTATPAALDRLLATTPADGTVLDLAAGTGLLTRLVRERGFDVVAVEPDDRMRAVLAEATPGADVRAGTAEAIPLADASVDTVLAASAWHWFDAEKAVVEIGRVLRPGGVLGLLWSYPEPDVDWVRALRTIAHPDRMWPGLDRAHRPFALPAGAPFGPGERETFPRTGSMSRDDLADMVLTYSRVLTLPADERAQVRARARAFLDERPELGDDDPVAVPFTTLVWSAVRD</sequence>
<feature type="compositionally biased region" description="Basic residues" evidence="5">
    <location>
        <begin position="267"/>
        <end position="281"/>
    </location>
</feature>
<gene>
    <name evidence="8" type="primary">LOC110428901</name>
</gene>
<dbReference type="PANTHER" id="PTHR44942">
    <property type="entry name" value="METHYLTRANSF_11 DOMAIN-CONTAINING PROTEIN"/>
    <property type="match status" value="1"/>
</dbReference>
<evidence type="ECO:0000256" key="1">
    <source>
        <dbReference type="ARBA" id="ARBA00008361"/>
    </source>
</evidence>
<dbReference type="PANTHER" id="PTHR44942:SF4">
    <property type="entry name" value="METHYLTRANSFERASE TYPE 11 DOMAIN-CONTAINING PROTEIN"/>
    <property type="match status" value="1"/>
</dbReference>
<dbReference type="InterPro" id="IPR029063">
    <property type="entry name" value="SAM-dependent_MTases_sf"/>
</dbReference>
<dbReference type="OrthoDB" id="10027013at2759"/>
<dbReference type="SUPFAM" id="SSF53335">
    <property type="entry name" value="S-adenosyl-L-methionine-dependent methyltransferases"/>
    <property type="match status" value="1"/>
</dbReference>
<dbReference type="GO" id="GO:0003677">
    <property type="term" value="F:DNA binding"/>
    <property type="evidence" value="ECO:0007669"/>
    <property type="project" value="UniProtKB-KW"/>
</dbReference>
<feature type="domain" description="HTH tetR-type" evidence="6">
    <location>
        <begin position="15"/>
        <end position="75"/>
    </location>
</feature>
<evidence type="ECO:0000256" key="4">
    <source>
        <dbReference type="ARBA" id="ARBA00023125"/>
    </source>
</evidence>
<evidence type="ECO:0000259" key="6">
    <source>
        <dbReference type="PROSITE" id="PS50977"/>
    </source>
</evidence>
<feature type="compositionally biased region" description="Low complexity" evidence="5">
    <location>
        <begin position="187"/>
        <end position="198"/>
    </location>
</feature>
<dbReference type="InterPro" id="IPR001647">
    <property type="entry name" value="HTH_TetR"/>
</dbReference>
<dbReference type="CDD" id="cd02440">
    <property type="entry name" value="AdoMet_MTases"/>
    <property type="match status" value="1"/>
</dbReference>
<evidence type="ECO:0000256" key="3">
    <source>
        <dbReference type="ARBA" id="ARBA00022679"/>
    </source>
</evidence>
<feature type="compositionally biased region" description="Basic and acidic residues" evidence="5">
    <location>
        <begin position="98"/>
        <end position="115"/>
    </location>
</feature>
<feature type="compositionally biased region" description="Basic residues" evidence="5">
    <location>
        <begin position="140"/>
        <end position="164"/>
    </location>
</feature>
<keyword evidence="7" id="KW-1185">Reference proteome</keyword>
<keyword evidence="4" id="KW-0238">DNA-binding</keyword>
<dbReference type="InterPro" id="IPR009057">
    <property type="entry name" value="Homeodomain-like_sf"/>
</dbReference>
<dbReference type="AlphaFoldDB" id="A0A6J1BQF5"/>
<dbReference type="RefSeq" id="XP_021300499.1">
    <property type="nucleotide sequence ID" value="XM_021444824.1"/>
</dbReference>
<dbReference type="Proteomes" id="UP000504621">
    <property type="component" value="Unplaced"/>
</dbReference>
<feature type="compositionally biased region" description="Basic residues" evidence="5">
    <location>
        <begin position="116"/>
        <end position="129"/>
    </location>
</feature>
<organism evidence="7 8">
    <name type="scientific">Herrania umbratica</name>
    <dbReference type="NCBI Taxonomy" id="108875"/>
    <lineage>
        <taxon>Eukaryota</taxon>
        <taxon>Viridiplantae</taxon>
        <taxon>Streptophyta</taxon>
        <taxon>Embryophyta</taxon>
        <taxon>Tracheophyta</taxon>
        <taxon>Spermatophyta</taxon>
        <taxon>Magnoliopsida</taxon>
        <taxon>eudicotyledons</taxon>
        <taxon>Gunneridae</taxon>
        <taxon>Pentapetalae</taxon>
        <taxon>rosids</taxon>
        <taxon>malvids</taxon>
        <taxon>Malvales</taxon>
        <taxon>Malvaceae</taxon>
        <taxon>Byttnerioideae</taxon>
        <taxon>Herrania</taxon>
    </lineage>
</organism>
<feature type="region of interest" description="Disordered" evidence="5">
    <location>
        <begin position="82"/>
        <end position="239"/>
    </location>
</feature>
<evidence type="ECO:0000313" key="8">
    <source>
        <dbReference type="RefSeq" id="XP_021300499.1"/>
    </source>
</evidence>
<dbReference type="GO" id="GO:0032259">
    <property type="term" value="P:methylation"/>
    <property type="evidence" value="ECO:0007669"/>
    <property type="project" value="UniProtKB-KW"/>
</dbReference>
<accession>A0A6J1BQF5</accession>
<reference evidence="8" key="1">
    <citation type="submission" date="2025-08" db="UniProtKB">
        <authorList>
            <consortium name="RefSeq"/>
        </authorList>
    </citation>
    <scope>IDENTIFICATION</scope>
    <source>
        <tissue evidence="8">Leaf</tissue>
    </source>
</reference>
<dbReference type="GeneID" id="110428901"/>
<keyword evidence="3" id="KW-0808">Transferase</keyword>
<feature type="compositionally biased region" description="Basic residues" evidence="5">
    <location>
        <begin position="199"/>
        <end position="218"/>
    </location>
</feature>
<protein>
    <submittedName>
        <fullName evidence="8">Uncharacterized protein LOC110428901</fullName>
    </submittedName>
</protein>
<feature type="region of interest" description="Disordered" evidence="5">
    <location>
        <begin position="265"/>
        <end position="356"/>
    </location>
</feature>
<dbReference type="GO" id="GO:0008757">
    <property type="term" value="F:S-adenosylmethionine-dependent methyltransferase activity"/>
    <property type="evidence" value="ECO:0007669"/>
    <property type="project" value="InterPro"/>
</dbReference>
<feature type="compositionally biased region" description="Basic residues" evidence="5">
    <location>
        <begin position="288"/>
        <end position="302"/>
    </location>
</feature>
<comment type="similarity">
    <text evidence="1">Belongs to the methyltransferase superfamily.</text>
</comment>
<dbReference type="Pfam" id="PF08241">
    <property type="entry name" value="Methyltransf_11"/>
    <property type="match status" value="1"/>
</dbReference>
<dbReference type="InterPro" id="IPR013216">
    <property type="entry name" value="Methyltransf_11"/>
</dbReference>
<dbReference type="PROSITE" id="PS50977">
    <property type="entry name" value="HTH_TETR_2"/>
    <property type="match status" value="1"/>
</dbReference>
<dbReference type="InterPro" id="IPR051052">
    <property type="entry name" value="Diverse_substrate_MTase"/>
</dbReference>
<dbReference type="Gene3D" id="1.10.357.10">
    <property type="entry name" value="Tetracycline Repressor, domain 2"/>
    <property type="match status" value="1"/>
</dbReference>